<sequence>MRHLPILCVMLLALAGCEQSSNTSVTRVRANGVDTLYSTSTVVDGVAQFACIASSSGQCHYLVLAPGCKADAACAQPPVRRLSVAVGKTERVPDLPKGFGQCVSEQPKEQCHRE</sequence>
<comment type="caution">
    <text evidence="1">The sequence shown here is derived from an EMBL/GenBank/DDBJ whole genome shotgun (WGS) entry which is preliminary data.</text>
</comment>
<dbReference type="RefSeq" id="WP_394164275.1">
    <property type="nucleotide sequence ID" value="NZ_JBHGCJ010000014.1"/>
</dbReference>
<name>A0ABW7D0W0_9GAMM</name>
<gene>
    <name evidence="1" type="ORF">ACEU0G_000664</name>
</gene>
<protein>
    <recommendedName>
        <fullName evidence="3">Lipoprotein</fullName>
    </recommendedName>
</protein>
<accession>A0ABW7D0W0</accession>
<evidence type="ECO:0000313" key="1">
    <source>
        <dbReference type="EMBL" id="MFG6110785.1"/>
    </source>
</evidence>
<keyword evidence="2" id="KW-1185">Reference proteome</keyword>
<dbReference type="EMBL" id="JBHGCJ010000014">
    <property type="protein sequence ID" value="MFG6110785.1"/>
    <property type="molecule type" value="Genomic_DNA"/>
</dbReference>
<evidence type="ECO:0008006" key="3">
    <source>
        <dbReference type="Google" id="ProtNLM"/>
    </source>
</evidence>
<proteinExistence type="predicted"/>
<dbReference type="Proteomes" id="UP001605261">
    <property type="component" value="Unassembled WGS sequence"/>
</dbReference>
<reference evidence="1 2" key="1">
    <citation type="submission" date="2024-09" db="EMBL/GenBank/DDBJ databases">
        <authorList>
            <consortium name="All-Russian atlas of soil microorganisms"/>
            <consortium name="as a basis for the search for new antimicrobial producers and enzymes with unique properties"/>
            <person name="Sokolova E.A."/>
            <person name="Voronina E.N."/>
        </authorList>
    </citation>
    <scope>NUCLEOTIDE SEQUENCE [LARGE SCALE GENOMIC DNA]</scope>
    <source>
        <strain evidence="1 2">AF-22b-331.1</strain>
    </source>
</reference>
<organism evidence="1 2">
    <name type="scientific">Stenotrophomonas nematodicola</name>
    <dbReference type="NCBI Taxonomy" id="2656746"/>
    <lineage>
        <taxon>Bacteria</taxon>
        <taxon>Pseudomonadati</taxon>
        <taxon>Pseudomonadota</taxon>
        <taxon>Gammaproteobacteria</taxon>
        <taxon>Lysobacterales</taxon>
        <taxon>Lysobacteraceae</taxon>
        <taxon>Stenotrophomonas</taxon>
    </lineage>
</organism>
<evidence type="ECO:0000313" key="2">
    <source>
        <dbReference type="Proteomes" id="UP001605261"/>
    </source>
</evidence>
<dbReference type="PROSITE" id="PS51257">
    <property type="entry name" value="PROKAR_LIPOPROTEIN"/>
    <property type="match status" value="1"/>
</dbReference>